<gene>
    <name evidence="5" type="ORF">ACFPIJ_48520</name>
</gene>
<dbReference type="InterPro" id="IPR005000">
    <property type="entry name" value="Aldolase/citrate-lyase_domain"/>
</dbReference>
<dbReference type="SUPFAM" id="SSF51621">
    <property type="entry name" value="Phosphoenolpyruvate/pyruvate domain"/>
    <property type="match status" value="1"/>
</dbReference>
<reference evidence="6" key="1">
    <citation type="journal article" date="2019" name="Int. J. Syst. Evol. Microbiol.">
        <title>The Global Catalogue of Microorganisms (GCM) 10K type strain sequencing project: providing services to taxonomists for standard genome sequencing and annotation.</title>
        <authorList>
            <consortium name="The Broad Institute Genomics Platform"/>
            <consortium name="The Broad Institute Genome Sequencing Center for Infectious Disease"/>
            <person name="Wu L."/>
            <person name="Ma J."/>
        </authorList>
    </citation>
    <scope>NUCLEOTIDE SEQUENCE [LARGE SCALE GENOMIC DNA]</scope>
    <source>
        <strain evidence="6">CGMCC 4.7152</strain>
    </source>
</reference>
<dbReference type="GO" id="GO:0016829">
    <property type="term" value="F:lyase activity"/>
    <property type="evidence" value="ECO:0007669"/>
    <property type="project" value="UniProtKB-KW"/>
</dbReference>
<comment type="caution">
    <text evidence="5">The sequence shown here is derived from an EMBL/GenBank/DDBJ whole genome shotgun (WGS) entry which is preliminary data.</text>
</comment>
<sequence length="218" mass="23145">MRSWLYIPDIRNVGKSGADALVVDLERAGDPARVRSWIETAGPAAVWARITNDEPGRRAVRAVVSPALTGVCVAAESANELAVLATVLAEAEEAVGLPVGRIAVVPRLESAAAVLQAAEIARAPRVARLQLAEGPLIRRLRVEPGRDERELLWARSMVVIAGAAASLEPPIAASCPAGTDCERSAEVLRRLGFRGRTCLDEEQVRIANKVFANASAFA</sequence>
<accession>A0ABV9WEF0</accession>
<dbReference type="RefSeq" id="WP_380126294.1">
    <property type="nucleotide sequence ID" value="NZ_JBHSIU010000085.1"/>
</dbReference>
<evidence type="ECO:0000256" key="2">
    <source>
        <dbReference type="ARBA" id="ARBA00022723"/>
    </source>
</evidence>
<keyword evidence="5" id="KW-0456">Lyase</keyword>
<keyword evidence="6" id="KW-1185">Reference proteome</keyword>
<organism evidence="5 6">
    <name type="scientific">Dactylosporangium cerinum</name>
    <dbReference type="NCBI Taxonomy" id="1434730"/>
    <lineage>
        <taxon>Bacteria</taxon>
        <taxon>Bacillati</taxon>
        <taxon>Actinomycetota</taxon>
        <taxon>Actinomycetes</taxon>
        <taxon>Micromonosporales</taxon>
        <taxon>Micromonosporaceae</taxon>
        <taxon>Dactylosporangium</taxon>
    </lineage>
</organism>
<dbReference type="EMBL" id="JBHSIU010000085">
    <property type="protein sequence ID" value="MFC5005658.1"/>
    <property type="molecule type" value="Genomic_DNA"/>
</dbReference>
<keyword evidence="2" id="KW-0479">Metal-binding</keyword>
<dbReference type="InterPro" id="IPR015813">
    <property type="entry name" value="Pyrv/PenolPyrv_kinase-like_dom"/>
</dbReference>
<dbReference type="PANTHER" id="PTHR32308:SF10">
    <property type="entry name" value="CITRATE LYASE SUBUNIT BETA"/>
    <property type="match status" value="1"/>
</dbReference>
<feature type="domain" description="HpcH/HpaI aldolase/citrate lyase" evidence="4">
    <location>
        <begin position="10"/>
        <end position="167"/>
    </location>
</feature>
<evidence type="ECO:0000256" key="1">
    <source>
        <dbReference type="ARBA" id="ARBA00001946"/>
    </source>
</evidence>
<evidence type="ECO:0000259" key="4">
    <source>
        <dbReference type="Pfam" id="PF03328"/>
    </source>
</evidence>
<dbReference type="PANTHER" id="PTHR32308">
    <property type="entry name" value="LYASE BETA SUBUNIT, PUTATIVE (AFU_ORTHOLOGUE AFUA_4G13030)-RELATED"/>
    <property type="match status" value="1"/>
</dbReference>
<evidence type="ECO:0000313" key="6">
    <source>
        <dbReference type="Proteomes" id="UP001595912"/>
    </source>
</evidence>
<dbReference type="Pfam" id="PF03328">
    <property type="entry name" value="HpcH_HpaI"/>
    <property type="match status" value="1"/>
</dbReference>
<evidence type="ECO:0000313" key="5">
    <source>
        <dbReference type="EMBL" id="MFC5005658.1"/>
    </source>
</evidence>
<evidence type="ECO:0000256" key="3">
    <source>
        <dbReference type="ARBA" id="ARBA00022842"/>
    </source>
</evidence>
<name>A0ABV9WEF0_9ACTN</name>
<dbReference type="Proteomes" id="UP001595912">
    <property type="component" value="Unassembled WGS sequence"/>
</dbReference>
<comment type="cofactor">
    <cofactor evidence="1">
        <name>Mg(2+)</name>
        <dbReference type="ChEBI" id="CHEBI:18420"/>
    </cofactor>
</comment>
<dbReference type="InterPro" id="IPR040442">
    <property type="entry name" value="Pyrv_kinase-like_dom_sf"/>
</dbReference>
<keyword evidence="3" id="KW-0460">Magnesium</keyword>
<proteinExistence type="predicted"/>
<dbReference type="Gene3D" id="3.20.20.60">
    <property type="entry name" value="Phosphoenolpyruvate-binding domains"/>
    <property type="match status" value="1"/>
</dbReference>
<protein>
    <submittedName>
        <fullName evidence="5">Aldolase/citrate lyase family protein</fullName>
    </submittedName>
</protein>